<name>A0ABQ1RWB0_9BURK</name>
<feature type="domain" description="ChrR-like cupin" evidence="1">
    <location>
        <begin position="36"/>
        <end position="118"/>
    </location>
</feature>
<dbReference type="RefSeq" id="WP_035969017.1">
    <property type="nucleotide sequence ID" value="NZ_BMEG01000006.1"/>
</dbReference>
<evidence type="ECO:0000259" key="1">
    <source>
        <dbReference type="Pfam" id="PF12973"/>
    </source>
</evidence>
<dbReference type="Pfam" id="PF12973">
    <property type="entry name" value="Cupin_7"/>
    <property type="match status" value="1"/>
</dbReference>
<comment type="caution">
    <text evidence="2">The sequence shown here is derived from an EMBL/GenBank/DDBJ whole genome shotgun (WGS) entry which is preliminary data.</text>
</comment>
<dbReference type="InterPro" id="IPR025979">
    <property type="entry name" value="ChrR-like_cupin_dom"/>
</dbReference>
<dbReference type="Proteomes" id="UP000597138">
    <property type="component" value="Unassembled WGS sequence"/>
</dbReference>
<dbReference type="Gene3D" id="2.60.120.10">
    <property type="entry name" value="Jelly Rolls"/>
    <property type="match status" value="1"/>
</dbReference>
<protein>
    <recommendedName>
        <fullName evidence="1">ChrR-like cupin domain-containing protein</fullName>
    </recommendedName>
</protein>
<dbReference type="SUPFAM" id="SSF51182">
    <property type="entry name" value="RmlC-like cupins"/>
    <property type="match status" value="1"/>
</dbReference>
<accession>A0ABQ1RWB0</accession>
<evidence type="ECO:0000313" key="3">
    <source>
        <dbReference type="Proteomes" id="UP000597138"/>
    </source>
</evidence>
<dbReference type="InterPro" id="IPR014710">
    <property type="entry name" value="RmlC-like_jellyroll"/>
</dbReference>
<gene>
    <name evidence="2" type="ORF">GCM10010985_38820</name>
</gene>
<reference evidence="3" key="1">
    <citation type="journal article" date="2019" name="Int. J. Syst. Evol. Microbiol.">
        <title>The Global Catalogue of Microorganisms (GCM) 10K type strain sequencing project: providing services to taxonomists for standard genome sequencing and annotation.</title>
        <authorList>
            <consortium name="The Broad Institute Genomics Platform"/>
            <consortium name="The Broad Institute Genome Sequencing Center for Infectious Disease"/>
            <person name="Wu L."/>
            <person name="Ma J."/>
        </authorList>
    </citation>
    <scope>NUCLEOTIDE SEQUENCE [LARGE SCALE GENOMIC DNA]</scope>
    <source>
        <strain evidence="3">CGMCC 1.11013</strain>
    </source>
</reference>
<organism evidence="2 3">
    <name type="scientific">Caballeronia grimmiae</name>
    <dbReference type="NCBI Taxonomy" id="1071679"/>
    <lineage>
        <taxon>Bacteria</taxon>
        <taxon>Pseudomonadati</taxon>
        <taxon>Pseudomonadota</taxon>
        <taxon>Betaproteobacteria</taxon>
        <taxon>Burkholderiales</taxon>
        <taxon>Burkholderiaceae</taxon>
        <taxon>Caballeronia</taxon>
    </lineage>
</organism>
<keyword evidence="3" id="KW-1185">Reference proteome</keyword>
<sequence length="124" mass="13860">MTDKDIALDEANIGRRLHTIEEDAWEPMLIEGRRHPGFWIIPLVDDESGAWTSYWMRLEAGAKSLFHTHTSTELLFIKDGVYTDQDGTDVTAGQVVTFAKGTSHWAHSREGCTVLVVTNSESAL</sequence>
<dbReference type="InterPro" id="IPR011051">
    <property type="entry name" value="RmlC_Cupin_sf"/>
</dbReference>
<dbReference type="EMBL" id="BMEG01000006">
    <property type="protein sequence ID" value="GGD80558.1"/>
    <property type="molecule type" value="Genomic_DNA"/>
</dbReference>
<proteinExistence type="predicted"/>
<evidence type="ECO:0000313" key="2">
    <source>
        <dbReference type="EMBL" id="GGD80558.1"/>
    </source>
</evidence>